<keyword evidence="4" id="KW-0479">Metal-binding</keyword>
<dbReference type="GO" id="GO:0004419">
    <property type="term" value="F:hydroxymethylglutaryl-CoA lyase activity"/>
    <property type="evidence" value="ECO:0007669"/>
    <property type="project" value="UniProtKB-EC"/>
</dbReference>
<dbReference type="PANTHER" id="PTHR42738">
    <property type="entry name" value="HYDROXYMETHYLGLUTARYL-COA LYASE"/>
    <property type="match status" value="1"/>
</dbReference>
<organism evidence="8 9">
    <name type="scientific">Romanomermis culicivorax</name>
    <name type="common">Nematode worm</name>
    <dbReference type="NCBI Taxonomy" id="13658"/>
    <lineage>
        <taxon>Eukaryota</taxon>
        <taxon>Metazoa</taxon>
        <taxon>Ecdysozoa</taxon>
        <taxon>Nematoda</taxon>
        <taxon>Enoplea</taxon>
        <taxon>Dorylaimia</taxon>
        <taxon>Mermithida</taxon>
        <taxon>Mermithoidea</taxon>
        <taxon>Mermithidae</taxon>
        <taxon>Romanomermis</taxon>
    </lineage>
</organism>
<dbReference type="InterPro" id="IPR013785">
    <property type="entry name" value="Aldolase_TIM"/>
</dbReference>
<dbReference type="PROSITE" id="PS50991">
    <property type="entry name" value="PYR_CT"/>
    <property type="match status" value="1"/>
</dbReference>
<name>A0A915JA02_ROMCU</name>
<dbReference type="GO" id="GO:0046872">
    <property type="term" value="F:metal ion binding"/>
    <property type="evidence" value="ECO:0007669"/>
    <property type="project" value="UniProtKB-KW"/>
</dbReference>
<dbReference type="EC" id="4.1.3.4" evidence="3"/>
<proteinExistence type="inferred from homology"/>
<evidence type="ECO:0000256" key="5">
    <source>
        <dbReference type="ARBA" id="ARBA00023239"/>
    </source>
</evidence>
<dbReference type="Gene3D" id="3.20.20.70">
    <property type="entry name" value="Aldolase class I"/>
    <property type="match status" value="1"/>
</dbReference>
<evidence type="ECO:0000256" key="4">
    <source>
        <dbReference type="ARBA" id="ARBA00022723"/>
    </source>
</evidence>
<dbReference type="InterPro" id="IPR000891">
    <property type="entry name" value="PYR_CT"/>
</dbReference>
<keyword evidence="5" id="KW-0456">Lyase</keyword>
<comment type="pathway">
    <text evidence="1">Metabolic intermediate metabolism; (S)-3-hydroxy-3-methylglutaryl-CoA degradation; acetoacetate from (S)-3-hydroxy-3-methylglutaryl-CoA: step 1/1.</text>
</comment>
<dbReference type="GO" id="GO:0046951">
    <property type="term" value="P:ketone body biosynthetic process"/>
    <property type="evidence" value="ECO:0007669"/>
    <property type="project" value="TreeGrafter"/>
</dbReference>
<evidence type="ECO:0000256" key="3">
    <source>
        <dbReference type="ARBA" id="ARBA00012910"/>
    </source>
</evidence>
<dbReference type="WBParaSite" id="nRc.2.0.1.t22595-RA">
    <property type="protein sequence ID" value="nRc.2.0.1.t22595-RA"/>
    <property type="gene ID" value="nRc.2.0.1.g22595"/>
</dbReference>
<comment type="catalytic activity">
    <reaction evidence="6">
        <text>(3S)-3-hydroxy-3-methylglutaryl-CoA = acetoacetate + acetyl-CoA</text>
        <dbReference type="Rhea" id="RHEA:24404"/>
        <dbReference type="ChEBI" id="CHEBI:13705"/>
        <dbReference type="ChEBI" id="CHEBI:43074"/>
        <dbReference type="ChEBI" id="CHEBI:57288"/>
        <dbReference type="EC" id="4.1.3.4"/>
    </reaction>
</comment>
<feature type="domain" description="Pyruvate carboxyltransferase" evidence="7">
    <location>
        <begin position="1"/>
        <end position="222"/>
    </location>
</feature>
<accession>A0A915JA02</accession>
<dbReference type="InterPro" id="IPR043594">
    <property type="entry name" value="HMGL"/>
</dbReference>
<dbReference type="Proteomes" id="UP000887565">
    <property type="component" value="Unplaced"/>
</dbReference>
<dbReference type="GO" id="GO:0006552">
    <property type="term" value="P:L-leucine catabolic process"/>
    <property type="evidence" value="ECO:0007669"/>
    <property type="project" value="TreeGrafter"/>
</dbReference>
<reference evidence="9" key="1">
    <citation type="submission" date="2022-11" db="UniProtKB">
        <authorList>
            <consortium name="WormBaseParasite"/>
        </authorList>
    </citation>
    <scope>IDENTIFICATION</scope>
</reference>
<evidence type="ECO:0000256" key="2">
    <source>
        <dbReference type="ARBA" id="ARBA00009405"/>
    </source>
</evidence>
<evidence type="ECO:0000259" key="7">
    <source>
        <dbReference type="PROSITE" id="PS50991"/>
    </source>
</evidence>
<dbReference type="Pfam" id="PF00682">
    <property type="entry name" value="HMGL-like"/>
    <property type="match status" value="1"/>
</dbReference>
<dbReference type="CDD" id="cd07938">
    <property type="entry name" value="DRE_TIM_HMGL"/>
    <property type="match status" value="1"/>
</dbReference>
<evidence type="ECO:0000256" key="6">
    <source>
        <dbReference type="ARBA" id="ARBA00049877"/>
    </source>
</evidence>
<dbReference type="PANTHER" id="PTHR42738:SF7">
    <property type="entry name" value="HYDROXYMETHYLGLUTARYL-COA LYASE"/>
    <property type="match status" value="1"/>
</dbReference>
<evidence type="ECO:0000313" key="9">
    <source>
        <dbReference type="WBParaSite" id="nRc.2.0.1.t22595-RA"/>
    </source>
</evidence>
<protein>
    <recommendedName>
        <fullName evidence="3">hydroxymethylglutaryl-CoA lyase</fullName>
        <ecNumber evidence="3">4.1.3.4</ecNumber>
    </recommendedName>
</protein>
<dbReference type="AlphaFoldDB" id="A0A915JA02"/>
<evidence type="ECO:0000256" key="1">
    <source>
        <dbReference type="ARBA" id="ARBA00005143"/>
    </source>
</evidence>
<dbReference type="SUPFAM" id="SSF51569">
    <property type="entry name" value="Aldolase"/>
    <property type="match status" value="1"/>
</dbReference>
<keyword evidence="8" id="KW-1185">Reference proteome</keyword>
<sequence>MPAYVSFLRTGIFKRFPTAARCGGQYSLRINKLSTRTDFVRIVEVGPLLYVTVSFYSRRNIRCSIEKSLSRASEMVRLAKKHHVRVRGYVSCIVGCPYEGKIDPVMVLKVSEKLADLGCYEISLGDTIGVATPGDISRLLKSMFKILPAQKIALHCHDTYGQALANILRGFDLGIRTFDSSIAGLGGCPYAPGASGNVATEDVVYMLNGMGVSTVSFLDLFVVLVTGWDTGVDFNKLIEVSQWLSTKVLNRPPVSKVAFAIYGSKCDNLLDRD</sequence>
<dbReference type="OMA" id="SIRRFAC"/>
<evidence type="ECO:0000313" key="8">
    <source>
        <dbReference type="Proteomes" id="UP000887565"/>
    </source>
</evidence>
<comment type="similarity">
    <text evidence="2">Belongs to the HMG-CoA lyase family.</text>
</comment>